<dbReference type="GO" id="GO:0008168">
    <property type="term" value="F:methyltransferase activity"/>
    <property type="evidence" value="ECO:0007669"/>
    <property type="project" value="UniProtKB-KW"/>
</dbReference>
<dbReference type="InterPro" id="IPR029063">
    <property type="entry name" value="SAM-dependent_MTases_sf"/>
</dbReference>
<keyword evidence="1" id="KW-0808">Transferase</keyword>
<dbReference type="Gene3D" id="3.40.50.150">
    <property type="entry name" value="Vaccinia Virus protein VP39"/>
    <property type="match status" value="1"/>
</dbReference>
<gene>
    <name evidence="1" type="ORF">DRF68_12755</name>
</gene>
<proteinExistence type="predicted"/>
<keyword evidence="2" id="KW-1185">Reference proteome</keyword>
<dbReference type="Pfam" id="PF13489">
    <property type="entry name" value="Methyltransf_23"/>
    <property type="match status" value="1"/>
</dbReference>
<dbReference type="AlphaFoldDB" id="A0A3D9B2Q2"/>
<dbReference type="Proteomes" id="UP000256924">
    <property type="component" value="Unassembled WGS sequence"/>
</dbReference>
<sequence>MYNFLKSIIKSFIPQNVLVKNEENFRKILKPLYKGKNHQCNVCETQLKNFAKLNNGDLICPVCGSISRTRRLYKLLNEEFIVPNIAILDFSPFRILYRKWKKKNNIQYFATDFGTDFIADYRYDITAITCKDETFDLIICYHILEHIVDDKKAMSELYRVLKKNGTVLIQTPFKKGEIYEDYSIVTEKERLKHFGQEDHVRIYSVEGLETRLKETGFNTEIRIFDEDVYLGLQKNETVIICKK</sequence>
<evidence type="ECO:0000313" key="2">
    <source>
        <dbReference type="Proteomes" id="UP000256924"/>
    </source>
</evidence>
<name>A0A3D9B2Q2_9FLAO</name>
<accession>A0A3D9B2Q2</accession>
<dbReference type="RefSeq" id="WP_116098963.1">
    <property type="nucleotide sequence ID" value="NZ_QNVU01000024.1"/>
</dbReference>
<dbReference type="SUPFAM" id="SSF53335">
    <property type="entry name" value="S-adenosyl-L-methionine-dependent methyltransferases"/>
    <property type="match status" value="1"/>
</dbReference>
<protein>
    <submittedName>
        <fullName evidence="1">SAM-dependent methyltransferase</fullName>
    </submittedName>
</protein>
<dbReference type="GO" id="GO:0032259">
    <property type="term" value="P:methylation"/>
    <property type="evidence" value="ECO:0007669"/>
    <property type="project" value="UniProtKB-KW"/>
</dbReference>
<organism evidence="1 2">
    <name type="scientific">Candidatus Chryseobacterium massiliense</name>
    <dbReference type="NCBI Taxonomy" id="204089"/>
    <lineage>
        <taxon>Bacteria</taxon>
        <taxon>Pseudomonadati</taxon>
        <taxon>Bacteroidota</taxon>
        <taxon>Flavobacteriia</taxon>
        <taxon>Flavobacteriales</taxon>
        <taxon>Weeksellaceae</taxon>
        <taxon>Chryseobacterium group</taxon>
        <taxon>Chryseobacterium</taxon>
    </lineage>
</organism>
<dbReference type="EMBL" id="QNVU01000024">
    <property type="protein sequence ID" value="REC47901.1"/>
    <property type="molecule type" value="Genomic_DNA"/>
</dbReference>
<comment type="caution">
    <text evidence="1">The sequence shown here is derived from an EMBL/GenBank/DDBJ whole genome shotgun (WGS) entry which is preliminary data.</text>
</comment>
<evidence type="ECO:0000313" key="1">
    <source>
        <dbReference type="EMBL" id="REC47901.1"/>
    </source>
</evidence>
<keyword evidence="1" id="KW-0489">Methyltransferase</keyword>
<reference evidence="1 2" key="1">
    <citation type="journal article" date="2004" name="Emerg. Infect. Dis.">
        <title>Amoebae-resisting bacteria isolated from human nasal swabs by amoebal coculture.</title>
        <authorList>
            <person name="Greub G."/>
            <person name="La Scola B."/>
            <person name="Raoult D."/>
        </authorList>
    </citation>
    <scope>NUCLEOTIDE SEQUENCE [LARGE SCALE GENOMIC DNA]</scope>
    <source>
        <strain evidence="1 2">CCUG 51329</strain>
    </source>
</reference>